<dbReference type="EMBL" id="CP035913">
    <property type="protein sequence ID" value="QBE62147.1"/>
    <property type="molecule type" value="Genomic_DNA"/>
</dbReference>
<feature type="region of interest" description="Disordered" evidence="1">
    <location>
        <begin position="109"/>
        <end position="130"/>
    </location>
</feature>
<accession>A0A4P6KTP4</accession>
<keyword evidence="2" id="KW-0732">Signal</keyword>
<evidence type="ECO:0000313" key="3">
    <source>
        <dbReference type="EMBL" id="QBE62147.1"/>
    </source>
</evidence>
<dbReference type="Proteomes" id="UP000290637">
    <property type="component" value="Chromosome"/>
</dbReference>
<protein>
    <submittedName>
        <fullName evidence="3">Uncharacterized protein</fullName>
    </submittedName>
</protein>
<name>A0A4P6KTP4_9BURK</name>
<keyword evidence="4" id="KW-1185">Reference proteome</keyword>
<gene>
    <name evidence="3" type="ORF">EWM63_03395</name>
</gene>
<dbReference type="KEGG" id="plue:EWM63_03395"/>
<evidence type="ECO:0000256" key="1">
    <source>
        <dbReference type="SAM" id="MobiDB-lite"/>
    </source>
</evidence>
<feature type="chain" id="PRO_5020865469" evidence="2">
    <location>
        <begin position="24"/>
        <end position="130"/>
    </location>
</feature>
<proteinExistence type="predicted"/>
<feature type="signal peptide" evidence="2">
    <location>
        <begin position="1"/>
        <end position="23"/>
    </location>
</feature>
<evidence type="ECO:0000313" key="4">
    <source>
        <dbReference type="Proteomes" id="UP000290637"/>
    </source>
</evidence>
<reference evidence="3 4" key="1">
    <citation type="submission" date="2019-02" db="EMBL/GenBank/DDBJ databases">
        <title>Draft Genome Sequences of Six Type Strains of the Genus Massilia.</title>
        <authorList>
            <person name="Miess H."/>
            <person name="Frediansyhah A."/>
            <person name="Gross H."/>
        </authorList>
    </citation>
    <scope>NUCLEOTIDE SEQUENCE [LARGE SCALE GENOMIC DNA]</scope>
    <source>
        <strain evidence="3 4">DSM 17473</strain>
    </source>
</reference>
<dbReference type="RefSeq" id="WP_130185284.1">
    <property type="nucleotide sequence ID" value="NZ_CP035913.1"/>
</dbReference>
<organism evidence="3 4">
    <name type="scientific">Pseudoduganella lutea</name>
    <dbReference type="NCBI Taxonomy" id="321985"/>
    <lineage>
        <taxon>Bacteria</taxon>
        <taxon>Pseudomonadati</taxon>
        <taxon>Pseudomonadota</taxon>
        <taxon>Betaproteobacteria</taxon>
        <taxon>Burkholderiales</taxon>
        <taxon>Oxalobacteraceae</taxon>
        <taxon>Telluria group</taxon>
        <taxon>Pseudoduganella</taxon>
    </lineage>
</organism>
<evidence type="ECO:0000256" key="2">
    <source>
        <dbReference type="SAM" id="SignalP"/>
    </source>
</evidence>
<dbReference type="AlphaFoldDB" id="A0A4P6KTP4"/>
<sequence length="130" mass="13909">MYKLFSALFLTLASAAFLAPATAADQCRVAGAPYAGVYRLADGGDLHLHQWRDRYYASFGHGKPVAVDEVTRGHFTSRRGEVVVDFCAAGQRPGDDVLVTRHAGTSMPHVVQQGGRAAGRQPSPAIADVR</sequence>